<dbReference type="Pfam" id="PF07228">
    <property type="entry name" value="SpoIIE"/>
    <property type="match status" value="1"/>
</dbReference>
<evidence type="ECO:0000256" key="1">
    <source>
        <dbReference type="RuleBase" id="RU366020"/>
    </source>
</evidence>
<dbReference type="EMBL" id="VEPZ02000281">
    <property type="protein sequence ID" value="KAE8728018.1"/>
    <property type="molecule type" value="Genomic_DNA"/>
</dbReference>
<comment type="catalytic activity">
    <reaction evidence="1">
        <text>O-phospho-L-threonyl-[protein] + H2O = L-threonyl-[protein] + phosphate</text>
        <dbReference type="Rhea" id="RHEA:47004"/>
        <dbReference type="Rhea" id="RHEA-COMP:11060"/>
        <dbReference type="Rhea" id="RHEA-COMP:11605"/>
        <dbReference type="ChEBI" id="CHEBI:15377"/>
        <dbReference type="ChEBI" id="CHEBI:30013"/>
        <dbReference type="ChEBI" id="CHEBI:43474"/>
        <dbReference type="ChEBI" id="CHEBI:61977"/>
        <dbReference type="EC" id="3.1.3.16"/>
    </reaction>
</comment>
<gene>
    <name evidence="3" type="ORF">F3Y22_tig00004797pilonHSYRG00035</name>
</gene>
<sequence>MMMSGSFYIAKYRDPGSQGEDSHFICEEMHTIGVADGVGGWQMRGVDARIYARQLMNNSLLATLTQTHPHNRIDPMKVLDEAFAKTKAAGSLTACVITLHEDMLHAVNMGDSAFMVIRQGAAVYRSPIQQRSFNFPYQLGSCDKPPQAQVMKVAVEAGDVIVAGTDGLFDNLSETQILESVVYNELET</sequence>
<evidence type="ECO:0000259" key="2">
    <source>
        <dbReference type="PROSITE" id="PS51746"/>
    </source>
</evidence>
<dbReference type="PROSITE" id="PS51746">
    <property type="entry name" value="PPM_2"/>
    <property type="match status" value="1"/>
</dbReference>
<comment type="cofactor">
    <cofactor evidence="1">
        <name>Mg(2+)</name>
        <dbReference type="ChEBI" id="CHEBI:18420"/>
    </cofactor>
</comment>
<dbReference type="GO" id="GO:0004722">
    <property type="term" value="F:protein serine/threonine phosphatase activity"/>
    <property type="evidence" value="ECO:0007669"/>
    <property type="project" value="UniProtKB-EC"/>
</dbReference>
<dbReference type="Gene3D" id="3.60.40.10">
    <property type="entry name" value="PPM-type phosphatase domain"/>
    <property type="match status" value="1"/>
</dbReference>
<dbReference type="AlphaFoldDB" id="A0A6A3CLA0"/>
<protein>
    <recommendedName>
        <fullName evidence="1">Protein phosphatase</fullName>
        <ecNumber evidence="1">3.1.3.16</ecNumber>
    </recommendedName>
</protein>
<reference evidence="3" key="1">
    <citation type="submission" date="2019-09" db="EMBL/GenBank/DDBJ databases">
        <title>Draft genome information of white flower Hibiscus syriacus.</title>
        <authorList>
            <person name="Kim Y.-M."/>
        </authorList>
    </citation>
    <scope>NUCLEOTIDE SEQUENCE [LARGE SCALE GENOMIC DNA]</scope>
    <source>
        <strain evidence="3">YM2019G1</strain>
    </source>
</reference>
<dbReference type="Proteomes" id="UP000436088">
    <property type="component" value="Unassembled WGS sequence"/>
</dbReference>
<dbReference type="EC" id="3.1.3.16" evidence="1"/>
<keyword evidence="1" id="KW-0904">Protein phosphatase</keyword>
<keyword evidence="1" id="KW-0378">Hydrolase</keyword>
<dbReference type="SUPFAM" id="SSF81606">
    <property type="entry name" value="PP2C-like"/>
    <property type="match status" value="1"/>
</dbReference>
<accession>A0A6A3CLA0</accession>
<comment type="cofactor">
    <cofactor evidence="1">
        <name>Mn(2+)</name>
        <dbReference type="ChEBI" id="CHEBI:29035"/>
    </cofactor>
</comment>
<dbReference type="InterPro" id="IPR036457">
    <property type="entry name" value="PPM-type-like_dom_sf"/>
</dbReference>
<proteinExistence type="inferred from homology"/>
<keyword evidence="4" id="KW-1185">Reference proteome</keyword>
<feature type="domain" description="PPM-type phosphatase" evidence="2">
    <location>
        <begin position="6"/>
        <end position="188"/>
    </location>
</feature>
<dbReference type="InterPro" id="IPR001932">
    <property type="entry name" value="PPM-type_phosphatase-like_dom"/>
</dbReference>
<evidence type="ECO:0000313" key="4">
    <source>
        <dbReference type="Proteomes" id="UP000436088"/>
    </source>
</evidence>
<comment type="catalytic activity">
    <reaction evidence="1">
        <text>O-phospho-L-seryl-[protein] + H2O = L-seryl-[protein] + phosphate</text>
        <dbReference type="Rhea" id="RHEA:20629"/>
        <dbReference type="Rhea" id="RHEA-COMP:9863"/>
        <dbReference type="Rhea" id="RHEA-COMP:11604"/>
        <dbReference type="ChEBI" id="CHEBI:15377"/>
        <dbReference type="ChEBI" id="CHEBI:29999"/>
        <dbReference type="ChEBI" id="CHEBI:43474"/>
        <dbReference type="ChEBI" id="CHEBI:83421"/>
        <dbReference type="EC" id="3.1.3.16"/>
    </reaction>
</comment>
<keyword evidence="1" id="KW-0460">Magnesium</keyword>
<keyword evidence="1" id="KW-0464">Manganese</keyword>
<dbReference type="GO" id="GO:0046872">
    <property type="term" value="F:metal ion binding"/>
    <property type="evidence" value="ECO:0007669"/>
    <property type="project" value="UniProtKB-UniRule"/>
</dbReference>
<comment type="similarity">
    <text evidence="1">Belongs to the PP2C family.</text>
</comment>
<name>A0A6A3CLA0_HIBSY</name>
<dbReference type="InterPro" id="IPR039123">
    <property type="entry name" value="PPTC7"/>
</dbReference>
<dbReference type="PANTHER" id="PTHR12320:SF14">
    <property type="entry name" value="PROTEIN PHOSPHATASE"/>
    <property type="match status" value="1"/>
</dbReference>
<keyword evidence="1" id="KW-0479">Metal-binding</keyword>
<comment type="caution">
    <text evidence="3">The sequence shown here is derived from an EMBL/GenBank/DDBJ whole genome shotgun (WGS) entry which is preliminary data.</text>
</comment>
<organism evidence="3 4">
    <name type="scientific">Hibiscus syriacus</name>
    <name type="common">Rose of Sharon</name>
    <dbReference type="NCBI Taxonomy" id="106335"/>
    <lineage>
        <taxon>Eukaryota</taxon>
        <taxon>Viridiplantae</taxon>
        <taxon>Streptophyta</taxon>
        <taxon>Embryophyta</taxon>
        <taxon>Tracheophyta</taxon>
        <taxon>Spermatophyta</taxon>
        <taxon>Magnoliopsida</taxon>
        <taxon>eudicotyledons</taxon>
        <taxon>Gunneridae</taxon>
        <taxon>Pentapetalae</taxon>
        <taxon>rosids</taxon>
        <taxon>malvids</taxon>
        <taxon>Malvales</taxon>
        <taxon>Malvaceae</taxon>
        <taxon>Malvoideae</taxon>
        <taxon>Hibiscus</taxon>
    </lineage>
</organism>
<dbReference type="PANTHER" id="PTHR12320">
    <property type="entry name" value="PROTEIN PHOSPHATASE 2C"/>
    <property type="match status" value="1"/>
</dbReference>
<evidence type="ECO:0000313" key="3">
    <source>
        <dbReference type="EMBL" id="KAE8728018.1"/>
    </source>
</evidence>